<dbReference type="InterPro" id="IPR006461">
    <property type="entry name" value="PLAC_motif_containing"/>
</dbReference>
<evidence type="ECO:0000313" key="3">
    <source>
        <dbReference type="EMBL" id="KAK2163899.1"/>
    </source>
</evidence>
<name>A0AAD9NE57_9ANNE</name>
<sequence>MSIIGNLRYKRRITGCFCLCCLSCSVASRLGENCCVPLCLQGGTMALRTKLRTQHGIQGSICKDWCATTFCGALAICQMDRELTHLGIL</sequence>
<dbReference type="Pfam" id="PF04749">
    <property type="entry name" value="PLAC8"/>
    <property type="match status" value="1"/>
</dbReference>
<feature type="signal peptide" evidence="2">
    <location>
        <begin position="1"/>
        <end position="28"/>
    </location>
</feature>
<dbReference type="EMBL" id="JAODUP010000072">
    <property type="protein sequence ID" value="KAK2163899.1"/>
    <property type="molecule type" value="Genomic_DNA"/>
</dbReference>
<dbReference type="AlphaFoldDB" id="A0AAD9NE57"/>
<dbReference type="NCBIfam" id="TIGR01571">
    <property type="entry name" value="A_thal_Cys_rich"/>
    <property type="match status" value="1"/>
</dbReference>
<proteinExistence type="inferred from homology"/>
<feature type="chain" id="PRO_5041912765" description="Secreted protein" evidence="2">
    <location>
        <begin position="29"/>
        <end position="89"/>
    </location>
</feature>
<dbReference type="PANTHER" id="PTHR15907">
    <property type="entry name" value="DUF614 FAMILY PROTEIN-RELATED"/>
    <property type="match status" value="1"/>
</dbReference>
<evidence type="ECO:0000256" key="1">
    <source>
        <dbReference type="ARBA" id="ARBA00009024"/>
    </source>
</evidence>
<protein>
    <recommendedName>
        <fullName evidence="5">Secreted protein</fullName>
    </recommendedName>
</protein>
<accession>A0AAD9NE57</accession>
<comment type="caution">
    <text evidence="3">The sequence shown here is derived from an EMBL/GenBank/DDBJ whole genome shotgun (WGS) entry which is preliminary data.</text>
</comment>
<comment type="similarity">
    <text evidence="1">Belongs to the cornifelin family.</text>
</comment>
<organism evidence="3 4">
    <name type="scientific">Paralvinella palmiformis</name>
    <dbReference type="NCBI Taxonomy" id="53620"/>
    <lineage>
        <taxon>Eukaryota</taxon>
        <taxon>Metazoa</taxon>
        <taxon>Spiralia</taxon>
        <taxon>Lophotrochozoa</taxon>
        <taxon>Annelida</taxon>
        <taxon>Polychaeta</taxon>
        <taxon>Sedentaria</taxon>
        <taxon>Canalipalpata</taxon>
        <taxon>Terebellida</taxon>
        <taxon>Terebelliformia</taxon>
        <taxon>Alvinellidae</taxon>
        <taxon>Paralvinella</taxon>
    </lineage>
</organism>
<evidence type="ECO:0008006" key="5">
    <source>
        <dbReference type="Google" id="ProtNLM"/>
    </source>
</evidence>
<keyword evidence="4" id="KW-1185">Reference proteome</keyword>
<reference evidence="3" key="1">
    <citation type="journal article" date="2023" name="Mol. Biol. Evol.">
        <title>Third-Generation Sequencing Reveals the Adaptive Role of the Epigenome in Three Deep-Sea Polychaetes.</title>
        <authorList>
            <person name="Perez M."/>
            <person name="Aroh O."/>
            <person name="Sun Y."/>
            <person name="Lan Y."/>
            <person name="Juniper S.K."/>
            <person name="Young C.R."/>
            <person name="Angers B."/>
            <person name="Qian P.Y."/>
        </authorList>
    </citation>
    <scope>NUCLEOTIDE SEQUENCE</scope>
    <source>
        <strain evidence="3">P08H-3</strain>
    </source>
</reference>
<evidence type="ECO:0000313" key="4">
    <source>
        <dbReference type="Proteomes" id="UP001208570"/>
    </source>
</evidence>
<keyword evidence="2" id="KW-0732">Signal</keyword>
<dbReference type="Proteomes" id="UP001208570">
    <property type="component" value="Unassembled WGS sequence"/>
</dbReference>
<evidence type="ECO:0000256" key="2">
    <source>
        <dbReference type="SAM" id="SignalP"/>
    </source>
</evidence>
<gene>
    <name evidence="3" type="ORF">LSH36_72g01003</name>
</gene>